<keyword evidence="2" id="KW-1185">Reference proteome</keyword>
<evidence type="ECO:0000313" key="2">
    <source>
        <dbReference type="Proteomes" id="UP000887540"/>
    </source>
</evidence>
<proteinExistence type="predicted"/>
<dbReference type="InterPro" id="IPR029052">
    <property type="entry name" value="Metallo-depent_PP-like"/>
</dbReference>
<feature type="domain" description="Purple acid phosphatase C-terminal" evidence="1">
    <location>
        <begin position="54"/>
        <end position="116"/>
    </location>
</feature>
<dbReference type="PANTHER" id="PTHR45867">
    <property type="entry name" value="PURPLE ACID PHOSPHATASE"/>
    <property type="match status" value="1"/>
</dbReference>
<reference evidence="3" key="1">
    <citation type="submission" date="2022-11" db="UniProtKB">
        <authorList>
            <consortium name="WormBaseParasite"/>
        </authorList>
    </citation>
    <scope>IDENTIFICATION</scope>
</reference>
<dbReference type="SUPFAM" id="SSF56300">
    <property type="entry name" value="Metallo-dependent phosphatases"/>
    <property type="match status" value="1"/>
</dbReference>
<sequence length="130" mass="14829">MKDGDSTVPGLEKPYLDNAVDMVFWGHVHSYERTYPVANMTAYKDGNPYHNPKAPVYICTGGAGNQEGHTGYTHPPSPWSAQRIDRFGYTLLHVYNSTHLYMEQIDVNNNGTVMDSVWITKNQGFQRNFW</sequence>
<protein>
    <submittedName>
        <fullName evidence="3">Iron/zinc purple acid phosphatase-like C-terminal domain-containing protein</fullName>
    </submittedName>
</protein>
<evidence type="ECO:0000259" key="1">
    <source>
        <dbReference type="Pfam" id="PF14008"/>
    </source>
</evidence>
<dbReference type="PANTHER" id="PTHR45867:SF10">
    <property type="entry name" value="PURPLE ACID PHOSPHATASE"/>
    <property type="match status" value="1"/>
</dbReference>
<dbReference type="Pfam" id="PF14008">
    <property type="entry name" value="Metallophos_C"/>
    <property type="match status" value="1"/>
</dbReference>
<dbReference type="WBParaSite" id="ACRNAN_Path_1330.g5223.t1">
    <property type="protein sequence ID" value="ACRNAN_Path_1330.g5223.t1"/>
    <property type="gene ID" value="ACRNAN_Path_1330.g5223"/>
</dbReference>
<dbReference type="Gene3D" id="3.60.21.10">
    <property type="match status" value="1"/>
</dbReference>
<name>A0A914BZH0_9BILA</name>
<dbReference type="InterPro" id="IPR025733">
    <property type="entry name" value="PAPs_C"/>
</dbReference>
<accession>A0A914BZH0</accession>
<dbReference type="AlphaFoldDB" id="A0A914BZH0"/>
<dbReference type="Proteomes" id="UP000887540">
    <property type="component" value="Unplaced"/>
</dbReference>
<organism evidence="2 3">
    <name type="scientific">Acrobeloides nanus</name>
    <dbReference type="NCBI Taxonomy" id="290746"/>
    <lineage>
        <taxon>Eukaryota</taxon>
        <taxon>Metazoa</taxon>
        <taxon>Ecdysozoa</taxon>
        <taxon>Nematoda</taxon>
        <taxon>Chromadorea</taxon>
        <taxon>Rhabditida</taxon>
        <taxon>Tylenchina</taxon>
        <taxon>Cephalobomorpha</taxon>
        <taxon>Cephaloboidea</taxon>
        <taxon>Cephalobidae</taxon>
        <taxon>Acrobeloides</taxon>
    </lineage>
</organism>
<evidence type="ECO:0000313" key="3">
    <source>
        <dbReference type="WBParaSite" id="ACRNAN_Path_1330.g5223.t1"/>
    </source>
</evidence>